<accession>A0A9D2RCV6</accession>
<protein>
    <submittedName>
        <fullName evidence="4">Recombinase family protein</fullName>
    </submittedName>
</protein>
<dbReference type="CDD" id="cd00338">
    <property type="entry name" value="Ser_Recombinase"/>
    <property type="match status" value="1"/>
</dbReference>
<evidence type="ECO:0000313" key="4">
    <source>
        <dbReference type="EMBL" id="HJD42673.1"/>
    </source>
</evidence>
<dbReference type="Proteomes" id="UP000823909">
    <property type="component" value="Unassembled WGS sequence"/>
</dbReference>
<sequence>MAKRIRCAIYDRVSTEIQVENGLSLDTQKELLTDYATSHGYEIVDYYADEGITARKKLQNRKDFQRLLNDVRQDKVDLILVTKLDRWFRNVRDYHNTQAILEEHHCNWKTILEDYDTSTADGQLKINIMLAVAQNESDRTSERIKIVFEHKRRLGEHVNGRPPFGYMIVNKKLRKDPDKRAIVEDFFNQYFGTMSKRKAIEYVQITYGDRAPSPQAMDRFTRNEIYCGRRGTDLHYCEPYISPEQFRFIQETCSSRTYHSTNERYIFGQLMKCPYCGATMTGFVKKHKCSDGTISRYKRYRCSRKFDRHEIGICITESVIEDYMINHVNSELSRKIFEIKTGIPKIIKTDQVPRIRAEMDRLNNIYMKGRMSEAEYDRQYEVLEKNLKKAEQERSESEEDYLHIAKTLSGNWLDIYLALDPEHKNAFWKKVIKEIVLSKETHKIDHIEFLSCGCGK</sequence>
<dbReference type="PANTHER" id="PTHR30461:SF23">
    <property type="entry name" value="DNA RECOMBINASE-RELATED"/>
    <property type="match status" value="1"/>
</dbReference>
<dbReference type="Pfam" id="PF13408">
    <property type="entry name" value="Zn_ribbon_recom"/>
    <property type="match status" value="1"/>
</dbReference>
<dbReference type="InterPro" id="IPR036162">
    <property type="entry name" value="Resolvase-like_N_sf"/>
</dbReference>
<comment type="caution">
    <text evidence="4">The sequence shown here is derived from an EMBL/GenBank/DDBJ whole genome shotgun (WGS) entry which is preliminary data.</text>
</comment>
<dbReference type="PROSITE" id="PS51736">
    <property type="entry name" value="RECOMBINASES_3"/>
    <property type="match status" value="1"/>
</dbReference>
<feature type="domain" description="Recombinase" evidence="3">
    <location>
        <begin position="163"/>
        <end position="259"/>
    </location>
</feature>
<dbReference type="GO" id="GO:0000150">
    <property type="term" value="F:DNA strand exchange activity"/>
    <property type="evidence" value="ECO:0007669"/>
    <property type="project" value="InterPro"/>
</dbReference>
<feature type="domain" description="Resolvase/invertase-type recombinase catalytic" evidence="2">
    <location>
        <begin position="6"/>
        <end position="155"/>
    </location>
</feature>
<evidence type="ECO:0000313" key="5">
    <source>
        <dbReference type="Proteomes" id="UP000823909"/>
    </source>
</evidence>
<dbReference type="PROSITE" id="PS51737">
    <property type="entry name" value="RECOMBINASE_DNA_BIND"/>
    <property type="match status" value="1"/>
</dbReference>
<name>A0A9D2RCV6_9FIRM</name>
<organism evidence="4 5">
    <name type="scientific">Candidatus Mediterraneibacter quadrami</name>
    <dbReference type="NCBI Taxonomy" id="2838684"/>
    <lineage>
        <taxon>Bacteria</taxon>
        <taxon>Bacillati</taxon>
        <taxon>Bacillota</taxon>
        <taxon>Clostridia</taxon>
        <taxon>Lachnospirales</taxon>
        <taxon>Lachnospiraceae</taxon>
        <taxon>Mediterraneibacter</taxon>
    </lineage>
</organism>
<feature type="coiled-coil region" evidence="1">
    <location>
        <begin position="373"/>
        <end position="400"/>
    </location>
</feature>
<gene>
    <name evidence="4" type="ORF">H9910_06655</name>
</gene>
<dbReference type="GO" id="GO:0003677">
    <property type="term" value="F:DNA binding"/>
    <property type="evidence" value="ECO:0007669"/>
    <property type="project" value="InterPro"/>
</dbReference>
<dbReference type="AlphaFoldDB" id="A0A9D2RCV6"/>
<dbReference type="SUPFAM" id="SSF53041">
    <property type="entry name" value="Resolvase-like"/>
    <property type="match status" value="1"/>
</dbReference>
<evidence type="ECO:0000256" key="1">
    <source>
        <dbReference type="SAM" id="Coils"/>
    </source>
</evidence>
<reference evidence="4" key="1">
    <citation type="journal article" date="2021" name="PeerJ">
        <title>Extensive microbial diversity within the chicken gut microbiome revealed by metagenomics and culture.</title>
        <authorList>
            <person name="Gilroy R."/>
            <person name="Ravi A."/>
            <person name="Getino M."/>
            <person name="Pursley I."/>
            <person name="Horton D.L."/>
            <person name="Alikhan N.F."/>
            <person name="Baker D."/>
            <person name="Gharbi K."/>
            <person name="Hall N."/>
            <person name="Watson M."/>
            <person name="Adriaenssens E.M."/>
            <person name="Foster-Nyarko E."/>
            <person name="Jarju S."/>
            <person name="Secka A."/>
            <person name="Antonio M."/>
            <person name="Oren A."/>
            <person name="Chaudhuri R.R."/>
            <person name="La Ragione R."/>
            <person name="Hildebrand F."/>
            <person name="Pallen M.J."/>
        </authorList>
    </citation>
    <scope>NUCLEOTIDE SEQUENCE</scope>
    <source>
        <strain evidence="4">ChiBcec15-3976</strain>
    </source>
</reference>
<dbReference type="Gene3D" id="3.90.1750.20">
    <property type="entry name" value="Putative Large Serine Recombinase, Chain B, Domain 2"/>
    <property type="match status" value="1"/>
</dbReference>
<keyword evidence="1" id="KW-0175">Coiled coil</keyword>
<proteinExistence type="predicted"/>
<reference evidence="4" key="2">
    <citation type="submission" date="2021-04" db="EMBL/GenBank/DDBJ databases">
        <authorList>
            <person name="Gilroy R."/>
        </authorList>
    </citation>
    <scope>NUCLEOTIDE SEQUENCE</scope>
    <source>
        <strain evidence="4">ChiBcec15-3976</strain>
    </source>
</reference>
<dbReference type="Pfam" id="PF00239">
    <property type="entry name" value="Resolvase"/>
    <property type="match status" value="1"/>
</dbReference>
<dbReference type="InterPro" id="IPR050639">
    <property type="entry name" value="SSR_resolvase"/>
</dbReference>
<dbReference type="Gene3D" id="3.40.50.1390">
    <property type="entry name" value="Resolvase, N-terminal catalytic domain"/>
    <property type="match status" value="1"/>
</dbReference>
<dbReference type="InterPro" id="IPR011109">
    <property type="entry name" value="DNA_bind_recombinase_dom"/>
</dbReference>
<dbReference type="InterPro" id="IPR025827">
    <property type="entry name" value="Zn_ribbon_recom_dom"/>
</dbReference>
<dbReference type="SMART" id="SM00857">
    <property type="entry name" value="Resolvase"/>
    <property type="match status" value="1"/>
</dbReference>
<dbReference type="EMBL" id="DWUU01000040">
    <property type="protein sequence ID" value="HJD42673.1"/>
    <property type="molecule type" value="Genomic_DNA"/>
</dbReference>
<dbReference type="InterPro" id="IPR038109">
    <property type="entry name" value="DNA_bind_recomb_sf"/>
</dbReference>
<dbReference type="PANTHER" id="PTHR30461">
    <property type="entry name" value="DNA-INVERTASE FROM LAMBDOID PROPHAGE"/>
    <property type="match status" value="1"/>
</dbReference>
<evidence type="ECO:0000259" key="2">
    <source>
        <dbReference type="PROSITE" id="PS51736"/>
    </source>
</evidence>
<evidence type="ECO:0000259" key="3">
    <source>
        <dbReference type="PROSITE" id="PS51737"/>
    </source>
</evidence>
<dbReference type="InterPro" id="IPR006119">
    <property type="entry name" value="Resolv_N"/>
</dbReference>